<dbReference type="InterPro" id="IPR051824">
    <property type="entry name" value="LRR_Rcpt-Like_S/T_Kinase"/>
</dbReference>
<dbReference type="InterPro" id="IPR011009">
    <property type="entry name" value="Kinase-like_dom_sf"/>
</dbReference>
<dbReference type="SUPFAM" id="SSF56112">
    <property type="entry name" value="Protein kinase-like (PK-like)"/>
    <property type="match status" value="1"/>
</dbReference>
<name>A0A5B6W5R8_9ROSI</name>
<evidence type="ECO:0000256" key="7">
    <source>
        <dbReference type="ARBA" id="ARBA00022840"/>
    </source>
</evidence>
<dbReference type="OrthoDB" id="2015071at2759"/>
<dbReference type="GO" id="GO:0005524">
    <property type="term" value="F:ATP binding"/>
    <property type="evidence" value="ECO:0007669"/>
    <property type="project" value="UniProtKB-KW"/>
</dbReference>
<keyword evidence="3" id="KW-0723">Serine/threonine-protein kinase</keyword>
<keyword evidence="4" id="KW-0808">Transferase</keyword>
<dbReference type="Gene3D" id="1.10.510.10">
    <property type="entry name" value="Transferase(Phosphotransferase) domain 1"/>
    <property type="match status" value="1"/>
</dbReference>
<dbReference type="AlphaFoldDB" id="A0A5B6W5R8"/>
<comment type="catalytic activity">
    <reaction evidence="8">
        <text>L-threonyl-[protein] + ATP = O-phospho-L-threonyl-[protein] + ADP + H(+)</text>
        <dbReference type="Rhea" id="RHEA:46608"/>
        <dbReference type="Rhea" id="RHEA-COMP:11060"/>
        <dbReference type="Rhea" id="RHEA-COMP:11605"/>
        <dbReference type="ChEBI" id="CHEBI:15378"/>
        <dbReference type="ChEBI" id="CHEBI:30013"/>
        <dbReference type="ChEBI" id="CHEBI:30616"/>
        <dbReference type="ChEBI" id="CHEBI:61977"/>
        <dbReference type="ChEBI" id="CHEBI:456216"/>
        <dbReference type="EC" id="2.7.11.1"/>
    </reaction>
</comment>
<evidence type="ECO:0000256" key="6">
    <source>
        <dbReference type="ARBA" id="ARBA00022777"/>
    </source>
</evidence>
<accession>A0A5B6W5R8</accession>
<dbReference type="EC" id="2.7.11.1" evidence="2"/>
<dbReference type="PANTHER" id="PTHR48006:SF102">
    <property type="entry name" value="LEUCINE-RICH REPEAT-CONTAINING PROTEIN DDB_G0281931-RELATED"/>
    <property type="match status" value="1"/>
</dbReference>
<dbReference type="GO" id="GO:0016020">
    <property type="term" value="C:membrane"/>
    <property type="evidence" value="ECO:0007669"/>
    <property type="project" value="UniProtKB-SubCell"/>
</dbReference>
<comment type="subcellular location">
    <subcellularLocation>
        <location evidence="1">Membrane</location>
        <topology evidence="1">Single-pass type I membrane protein</topology>
    </subcellularLocation>
</comment>
<dbReference type="PROSITE" id="PS50011">
    <property type="entry name" value="PROTEIN_KINASE_DOM"/>
    <property type="match status" value="1"/>
</dbReference>
<dbReference type="PANTHER" id="PTHR48006">
    <property type="entry name" value="LEUCINE-RICH REPEAT-CONTAINING PROTEIN DDB_G0281931-RELATED"/>
    <property type="match status" value="1"/>
</dbReference>
<evidence type="ECO:0000256" key="5">
    <source>
        <dbReference type="ARBA" id="ARBA00022741"/>
    </source>
</evidence>
<dbReference type="EMBL" id="SMMG02000004">
    <property type="protein sequence ID" value="KAA3476574.1"/>
    <property type="molecule type" value="Genomic_DNA"/>
</dbReference>
<reference evidence="12" key="1">
    <citation type="journal article" date="2019" name="Plant Biotechnol. J.">
        <title>Genome sequencing of the Australian wild diploid species Gossypium australe highlights disease resistance and delayed gland morphogenesis.</title>
        <authorList>
            <person name="Cai Y."/>
            <person name="Cai X."/>
            <person name="Wang Q."/>
            <person name="Wang P."/>
            <person name="Zhang Y."/>
            <person name="Cai C."/>
            <person name="Xu Y."/>
            <person name="Wang K."/>
            <person name="Zhou Z."/>
            <person name="Wang C."/>
            <person name="Geng S."/>
            <person name="Li B."/>
            <person name="Dong Q."/>
            <person name="Hou Y."/>
            <person name="Wang H."/>
            <person name="Ai P."/>
            <person name="Liu Z."/>
            <person name="Yi F."/>
            <person name="Sun M."/>
            <person name="An G."/>
            <person name="Cheng J."/>
            <person name="Zhang Y."/>
            <person name="Shi Q."/>
            <person name="Xie Y."/>
            <person name="Shi X."/>
            <person name="Chang Y."/>
            <person name="Huang F."/>
            <person name="Chen Y."/>
            <person name="Hong S."/>
            <person name="Mi L."/>
            <person name="Sun Q."/>
            <person name="Zhang L."/>
            <person name="Zhou B."/>
            <person name="Peng R."/>
            <person name="Zhang X."/>
            <person name="Liu F."/>
        </authorList>
    </citation>
    <scope>NUCLEOTIDE SEQUENCE [LARGE SCALE GENOMIC DNA]</scope>
    <source>
        <strain evidence="12">cv. PA1801</strain>
    </source>
</reference>
<dbReference type="GO" id="GO:0004674">
    <property type="term" value="F:protein serine/threonine kinase activity"/>
    <property type="evidence" value="ECO:0007669"/>
    <property type="project" value="UniProtKB-KW"/>
</dbReference>
<keyword evidence="12" id="KW-1185">Reference proteome</keyword>
<dbReference type="Pfam" id="PF00069">
    <property type="entry name" value="Pkinase"/>
    <property type="match status" value="1"/>
</dbReference>
<protein>
    <recommendedName>
        <fullName evidence="2">non-specific serine/threonine protein kinase</fullName>
        <ecNumber evidence="2">2.7.11.1</ecNumber>
    </recommendedName>
</protein>
<evidence type="ECO:0000256" key="2">
    <source>
        <dbReference type="ARBA" id="ARBA00012513"/>
    </source>
</evidence>
<feature type="domain" description="Protein kinase" evidence="10">
    <location>
        <begin position="1"/>
        <end position="98"/>
    </location>
</feature>
<dbReference type="Proteomes" id="UP000325315">
    <property type="component" value="Unassembled WGS sequence"/>
</dbReference>
<evidence type="ECO:0000256" key="4">
    <source>
        <dbReference type="ARBA" id="ARBA00022679"/>
    </source>
</evidence>
<evidence type="ECO:0000256" key="8">
    <source>
        <dbReference type="ARBA" id="ARBA00047899"/>
    </source>
</evidence>
<keyword evidence="11" id="KW-0675">Receptor</keyword>
<keyword evidence="6 11" id="KW-0418">Kinase</keyword>
<proteinExistence type="predicted"/>
<evidence type="ECO:0000256" key="3">
    <source>
        <dbReference type="ARBA" id="ARBA00022527"/>
    </source>
</evidence>
<keyword evidence="5" id="KW-0547">Nucleotide-binding</keyword>
<comment type="caution">
    <text evidence="11">The sequence shown here is derived from an EMBL/GenBank/DDBJ whole genome shotgun (WGS) entry which is preliminary data.</text>
</comment>
<evidence type="ECO:0000259" key="10">
    <source>
        <dbReference type="PROSITE" id="PS50011"/>
    </source>
</evidence>
<evidence type="ECO:0000313" key="12">
    <source>
        <dbReference type="Proteomes" id="UP000325315"/>
    </source>
</evidence>
<evidence type="ECO:0000256" key="1">
    <source>
        <dbReference type="ARBA" id="ARBA00004479"/>
    </source>
</evidence>
<keyword evidence="7" id="KW-0067">ATP-binding</keyword>
<evidence type="ECO:0000313" key="11">
    <source>
        <dbReference type="EMBL" id="KAA3476574.1"/>
    </source>
</evidence>
<evidence type="ECO:0000256" key="9">
    <source>
        <dbReference type="ARBA" id="ARBA00048679"/>
    </source>
</evidence>
<sequence>MLSEDSSLLVYEYLPNGRDRLHISRKTELDWDTRYETATGTAKNFEYLHHRCEKLVLHRHVKSSKILLDEYLNPKISDFRLAKIVQANCGIGMTPPTR</sequence>
<comment type="catalytic activity">
    <reaction evidence="9">
        <text>L-seryl-[protein] + ATP = O-phospho-L-seryl-[protein] + ADP + H(+)</text>
        <dbReference type="Rhea" id="RHEA:17989"/>
        <dbReference type="Rhea" id="RHEA-COMP:9863"/>
        <dbReference type="Rhea" id="RHEA-COMP:11604"/>
        <dbReference type="ChEBI" id="CHEBI:15378"/>
        <dbReference type="ChEBI" id="CHEBI:29999"/>
        <dbReference type="ChEBI" id="CHEBI:30616"/>
        <dbReference type="ChEBI" id="CHEBI:83421"/>
        <dbReference type="ChEBI" id="CHEBI:456216"/>
        <dbReference type="EC" id="2.7.11.1"/>
    </reaction>
</comment>
<organism evidence="11 12">
    <name type="scientific">Gossypium australe</name>
    <dbReference type="NCBI Taxonomy" id="47621"/>
    <lineage>
        <taxon>Eukaryota</taxon>
        <taxon>Viridiplantae</taxon>
        <taxon>Streptophyta</taxon>
        <taxon>Embryophyta</taxon>
        <taxon>Tracheophyta</taxon>
        <taxon>Spermatophyta</taxon>
        <taxon>Magnoliopsida</taxon>
        <taxon>eudicotyledons</taxon>
        <taxon>Gunneridae</taxon>
        <taxon>Pentapetalae</taxon>
        <taxon>rosids</taxon>
        <taxon>malvids</taxon>
        <taxon>Malvales</taxon>
        <taxon>Malvaceae</taxon>
        <taxon>Malvoideae</taxon>
        <taxon>Gossypium</taxon>
    </lineage>
</organism>
<gene>
    <name evidence="11" type="ORF">EPI10_010548</name>
</gene>
<dbReference type="InterPro" id="IPR000719">
    <property type="entry name" value="Prot_kinase_dom"/>
</dbReference>